<organism evidence="1">
    <name type="scientific">candidate division WOR-3 bacterium</name>
    <dbReference type="NCBI Taxonomy" id="2052148"/>
    <lineage>
        <taxon>Bacteria</taxon>
        <taxon>Bacteria division WOR-3</taxon>
    </lineage>
</organism>
<reference evidence="1" key="1">
    <citation type="journal article" date="2020" name="mSystems">
        <title>Genome- and Community-Level Interaction Insights into Carbon Utilization and Element Cycling Functions of Hydrothermarchaeota in Hydrothermal Sediment.</title>
        <authorList>
            <person name="Zhou Z."/>
            <person name="Liu Y."/>
            <person name="Xu W."/>
            <person name="Pan J."/>
            <person name="Luo Z.H."/>
            <person name="Li M."/>
        </authorList>
    </citation>
    <scope>NUCLEOTIDE SEQUENCE [LARGE SCALE GENOMIC DNA]</scope>
    <source>
        <strain evidence="1">HyVt-28</strain>
    </source>
</reference>
<dbReference type="Proteomes" id="UP000886381">
    <property type="component" value="Unassembled WGS sequence"/>
</dbReference>
<accession>A0A7V0Q5S9</accession>
<gene>
    <name evidence="1" type="ORF">ENH14_02055</name>
</gene>
<sequence length="343" mass="41605">MVICKSDIKKVTGEVLEYYCDKFKIEIKYTDVEKEVEKFTNSLLVSSLKKFKTQEQIIDYCMLIIRDIVVVKAFIVSRKNEVMEYIYLNYFSHLRNLSAHIAYKINAPPEDLLHDFFYEVFKEGGIIEKYDPSRGSLKNYLFKKFIYYTKEKAKKMPFEFELRENQEWKYIDDREEEFFVNFMDRERLKRAFECLPTMDKMVLYISYPLEISEIMSYNVMEPIDPVTWFTSQSTFRKKKQEALDRYLFAFLYEKYGKNKPISFFEKFLQSLDDLEQYIFIRILPVKLQKELSKRGFHLKPSFYSAEALRRNLKSRIQLSIKEVRERVIKLWENFADNFQKKSY</sequence>
<dbReference type="EMBL" id="DRDR01000087">
    <property type="protein sequence ID" value="HDL60218.1"/>
    <property type="molecule type" value="Genomic_DNA"/>
</dbReference>
<name>A0A7V0Q5S9_UNCW3</name>
<proteinExistence type="predicted"/>
<comment type="caution">
    <text evidence="1">The sequence shown here is derived from an EMBL/GenBank/DDBJ whole genome shotgun (WGS) entry which is preliminary data.</text>
</comment>
<dbReference type="AlphaFoldDB" id="A0A7V0Q5S9"/>
<protein>
    <submittedName>
        <fullName evidence="1">Sigma-70 family RNA polymerase sigma factor</fullName>
    </submittedName>
</protein>
<evidence type="ECO:0000313" key="1">
    <source>
        <dbReference type="EMBL" id="HDL60218.1"/>
    </source>
</evidence>